<protein>
    <submittedName>
        <fullName evidence="2">Putative ATP-dependent RNA helicase DHX58</fullName>
    </submittedName>
</protein>
<gene>
    <name evidence="2" type="ORF">EXN66_Car000862</name>
</gene>
<proteinExistence type="predicted"/>
<evidence type="ECO:0000259" key="1">
    <source>
        <dbReference type="Pfam" id="PF04851"/>
    </source>
</evidence>
<dbReference type="Gene3D" id="3.40.50.300">
    <property type="entry name" value="P-loop containing nucleotide triphosphate hydrolases"/>
    <property type="match status" value="1"/>
</dbReference>
<dbReference type="GO" id="GO:0004386">
    <property type="term" value="F:helicase activity"/>
    <property type="evidence" value="ECO:0007669"/>
    <property type="project" value="UniProtKB-KW"/>
</dbReference>
<reference evidence="3" key="2">
    <citation type="submission" date="2019-02" db="EMBL/GenBank/DDBJ databases">
        <title>Opniocepnalus argus Var Kimnra genome.</title>
        <authorList>
            <person name="Zhou C."/>
            <person name="Xiao S."/>
        </authorList>
    </citation>
    <scope>NUCLEOTIDE SEQUENCE [LARGE SCALE GENOMIC DNA]</scope>
</reference>
<keyword evidence="2" id="KW-0067">ATP-binding</keyword>
<evidence type="ECO:0000313" key="3">
    <source>
        <dbReference type="Proteomes" id="UP000503349"/>
    </source>
</evidence>
<evidence type="ECO:0000313" key="2">
    <source>
        <dbReference type="EMBL" id="KAF3707689.1"/>
    </source>
</evidence>
<keyword evidence="2" id="KW-0347">Helicase</keyword>
<accession>A0A6G1QZE0</accession>
<keyword evidence="2" id="KW-0547">Nucleotide-binding</keyword>
<dbReference type="Proteomes" id="UP000503349">
    <property type="component" value="Chromosome 1"/>
</dbReference>
<keyword evidence="2" id="KW-0378">Hydrolase</keyword>
<reference evidence="2 3" key="1">
    <citation type="submission" date="2019-02" db="EMBL/GenBank/DDBJ databases">
        <title>Opniocepnalus argus genome.</title>
        <authorList>
            <person name="Zhou C."/>
            <person name="Xiao S."/>
        </authorList>
    </citation>
    <scope>NUCLEOTIDE SEQUENCE [LARGE SCALE GENOMIC DNA]</scope>
    <source>
        <strain evidence="2">OARG1902GOOAL</strain>
        <tissue evidence="2">Muscle</tissue>
    </source>
</reference>
<dbReference type="InterPro" id="IPR006935">
    <property type="entry name" value="Helicase/UvrB_N"/>
</dbReference>
<organism evidence="2 3">
    <name type="scientific">Channa argus</name>
    <name type="common">Northern snakehead</name>
    <name type="synonym">Ophicephalus argus</name>
    <dbReference type="NCBI Taxonomy" id="215402"/>
    <lineage>
        <taxon>Eukaryota</taxon>
        <taxon>Metazoa</taxon>
        <taxon>Chordata</taxon>
        <taxon>Craniata</taxon>
        <taxon>Vertebrata</taxon>
        <taxon>Euteleostomi</taxon>
        <taxon>Actinopterygii</taxon>
        <taxon>Neopterygii</taxon>
        <taxon>Teleostei</taxon>
        <taxon>Neoteleostei</taxon>
        <taxon>Acanthomorphata</taxon>
        <taxon>Anabantaria</taxon>
        <taxon>Anabantiformes</taxon>
        <taxon>Channoidei</taxon>
        <taxon>Channidae</taxon>
        <taxon>Channa</taxon>
    </lineage>
</organism>
<dbReference type="AlphaFoldDB" id="A0A6G1QZE0"/>
<dbReference type="InterPro" id="IPR027417">
    <property type="entry name" value="P-loop_NTPase"/>
</dbReference>
<keyword evidence="3" id="KW-1185">Reference proteome</keyword>
<dbReference type="Pfam" id="PF04851">
    <property type="entry name" value="ResIII"/>
    <property type="match status" value="1"/>
</dbReference>
<feature type="domain" description="Helicase/UvrB N-terminal" evidence="1">
    <location>
        <begin position="27"/>
        <end position="93"/>
    </location>
</feature>
<sequence>MMSNRPKGAKWSMDLCAYQGEDVEWALQRDNIIIWLPTGGGKTCAAVYVAKRHLETTTQAKVVVLVNKGQSASEEANEYYSLQRRKKKLDVKNLFFDNKDIIDRCRQDVRGWGERKGTDACQSVLLLSEHTLAHTYTNTSLGGVGHQSVPLWYRSAHQDCALDDLYTKQHMAPANEKNFKSLQSGFSVNSLKCSQSHPH</sequence>
<dbReference type="GO" id="GO:0003677">
    <property type="term" value="F:DNA binding"/>
    <property type="evidence" value="ECO:0007669"/>
    <property type="project" value="InterPro"/>
</dbReference>
<dbReference type="EMBL" id="CM015712">
    <property type="protein sequence ID" value="KAF3707689.1"/>
    <property type="molecule type" value="Genomic_DNA"/>
</dbReference>
<dbReference type="SUPFAM" id="SSF52540">
    <property type="entry name" value="P-loop containing nucleoside triphosphate hydrolases"/>
    <property type="match status" value="1"/>
</dbReference>
<name>A0A6G1QZE0_CHAAH</name>
<dbReference type="GO" id="GO:0005524">
    <property type="term" value="F:ATP binding"/>
    <property type="evidence" value="ECO:0007669"/>
    <property type="project" value="InterPro"/>
</dbReference>
<dbReference type="GO" id="GO:0016787">
    <property type="term" value="F:hydrolase activity"/>
    <property type="evidence" value="ECO:0007669"/>
    <property type="project" value="InterPro"/>
</dbReference>